<evidence type="ECO:0000256" key="1">
    <source>
        <dbReference type="SAM" id="MobiDB-lite"/>
    </source>
</evidence>
<dbReference type="Proteomes" id="UP001152561">
    <property type="component" value="Unassembled WGS sequence"/>
</dbReference>
<reference evidence="3" key="1">
    <citation type="journal article" date="2023" name="Proc. Natl. Acad. Sci. U.S.A.">
        <title>Genomic and structural basis for evolution of tropane alkaloid biosynthesis.</title>
        <authorList>
            <person name="Wanga Y.-J."/>
            <person name="Taina T."/>
            <person name="Yua J.-Y."/>
            <person name="Lia J."/>
            <person name="Xua B."/>
            <person name="Chenc J."/>
            <person name="D'Auriad J.C."/>
            <person name="Huanga J.-P."/>
            <person name="Huanga S.-X."/>
        </authorList>
    </citation>
    <scope>NUCLEOTIDE SEQUENCE [LARGE SCALE GENOMIC DNA]</scope>
    <source>
        <strain evidence="3">cv. KIB-2019</strain>
    </source>
</reference>
<proteinExistence type="predicted"/>
<sequence length="124" mass="13401">MQCRKSLSSSSFYLSKELRYRNKITVTCGSTFSHRVWNQLALIVLATVCLDSTSMNSSIVVGYLMHFSDEVSQQEQAPTQPSNPRATFARPAGPPSGDVGSESTSPVNIRGSLGDINGNDQANT</sequence>
<accession>A0A9Q1QYV1</accession>
<evidence type="ECO:0000313" key="2">
    <source>
        <dbReference type="EMBL" id="KAJ8532239.1"/>
    </source>
</evidence>
<dbReference type="EMBL" id="JAJAGQ010000020">
    <property type="protein sequence ID" value="KAJ8532239.1"/>
    <property type="molecule type" value="Genomic_DNA"/>
</dbReference>
<dbReference type="AlphaFoldDB" id="A0A9Q1QYV1"/>
<evidence type="ECO:0000313" key="3">
    <source>
        <dbReference type="Proteomes" id="UP001152561"/>
    </source>
</evidence>
<feature type="region of interest" description="Disordered" evidence="1">
    <location>
        <begin position="71"/>
        <end position="124"/>
    </location>
</feature>
<keyword evidence="3" id="KW-1185">Reference proteome</keyword>
<feature type="compositionally biased region" description="Polar residues" evidence="1">
    <location>
        <begin position="71"/>
        <end position="85"/>
    </location>
</feature>
<gene>
    <name evidence="2" type="ORF">K7X08_012162</name>
</gene>
<organism evidence="2 3">
    <name type="scientific">Anisodus acutangulus</name>
    <dbReference type="NCBI Taxonomy" id="402998"/>
    <lineage>
        <taxon>Eukaryota</taxon>
        <taxon>Viridiplantae</taxon>
        <taxon>Streptophyta</taxon>
        <taxon>Embryophyta</taxon>
        <taxon>Tracheophyta</taxon>
        <taxon>Spermatophyta</taxon>
        <taxon>Magnoliopsida</taxon>
        <taxon>eudicotyledons</taxon>
        <taxon>Gunneridae</taxon>
        <taxon>Pentapetalae</taxon>
        <taxon>asterids</taxon>
        <taxon>lamiids</taxon>
        <taxon>Solanales</taxon>
        <taxon>Solanaceae</taxon>
        <taxon>Solanoideae</taxon>
        <taxon>Hyoscyameae</taxon>
        <taxon>Anisodus</taxon>
    </lineage>
</organism>
<protein>
    <submittedName>
        <fullName evidence="2">Uncharacterized protein</fullName>
    </submittedName>
</protein>
<name>A0A9Q1QYV1_9SOLA</name>
<comment type="caution">
    <text evidence="2">The sequence shown here is derived from an EMBL/GenBank/DDBJ whole genome shotgun (WGS) entry which is preliminary data.</text>
</comment>